<feature type="transmembrane region" description="Helical" evidence="1">
    <location>
        <begin position="6"/>
        <end position="25"/>
    </location>
</feature>
<dbReference type="InterPro" id="IPR010835">
    <property type="entry name" value="DUF1439"/>
</dbReference>
<evidence type="ECO:0000313" key="3">
    <source>
        <dbReference type="Proteomes" id="UP000654304"/>
    </source>
</evidence>
<keyword evidence="3" id="KW-1185">Reference proteome</keyword>
<name>A0ABR7A0I8_9BURK</name>
<dbReference type="Gene3D" id="3.15.10.40">
    <property type="entry name" value="Uncharacterised protein PF07273, DUF1439"/>
    <property type="match status" value="1"/>
</dbReference>
<reference evidence="2 3" key="1">
    <citation type="submission" date="2020-08" db="EMBL/GenBank/DDBJ databases">
        <title>Novel species isolated from subtropical streams in China.</title>
        <authorList>
            <person name="Lu H."/>
        </authorList>
    </citation>
    <scope>NUCLEOTIDE SEQUENCE [LARGE SCALE GENOMIC DNA]</scope>
    <source>
        <strain evidence="2 3">CY22W</strain>
    </source>
</reference>
<keyword evidence="1" id="KW-1133">Transmembrane helix</keyword>
<keyword evidence="1" id="KW-0472">Membrane</keyword>
<dbReference type="Pfam" id="PF07273">
    <property type="entry name" value="DUF1439"/>
    <property type="match status" value="1"/>
</dbReference>
<comment type="caution">
    <text evidence="2">The sequence shown here is derived from an EMBL/GenBank/DDBJ whole genome shotgun (WGS) entry which is preliminary data.</text>
</comment>
<sequence>MLFRRILITIGALSLVLLVGAWLLLKYAPEVTLKLTQAQLQAQIEPHFPAKKCVLGACIELLAPRLALTNGSNRIVIETTFVATLGHRSMPGSAQLSGRPHYEQASGNFYLTDVQVTQFQMTGAAPDLNEAIKLRGPGIMAAIMNRFPIYSVQSHQEYGRIAKLALKSANIVDGQLQLVLVNPLLIFGKSTQGTLSDEPASQQQNAA</sequence>
<dbReference type="Proteomes" id="UP000654304">
    <property type="component" value="Unassembled WGS sequence"/>
</dbReference>
<protein>
    <submittedName>
        <fullName evidence="2">DUF1439 domain-containing protein</fullName>
    </submittedName>
</protein>
<dbReference type="EMBL" id="JACOGD010000001">
    <property type="protein sequence ID" value="MBC3930434.1"/>
    <property type="molecule type" value="Genomic_DNA"/>
</dbReference>
<accession>A0ABR7A0I8</accession>
<evidence type="ECO:0000313" key="2">
    <source>
        <dbReference type="EMBL" id="MBC3930434.1"/>
    </source>
</evidence>
<dbReference type="RefSeq" id="WP_186902309.1">
    <property type="nucleotide sequence ID" value="NZ_JACOGD010000001.1"/>
</dbReference>
<gene>
    <name evidence="2" type="ORF">H8K43_02020</name>
</gene>
<keyword evidence="1" id="KW-0812">Transmembrane</keyword>
<proteinExistence type="predicted"/>
<organism evidence="2 3">
    <name type="scientific">Undibacterium curvum</name>
    <dbReference type="NCBI Taxonomy" id="2762294"/>
    <lineage>
        <taxon>Bacteria</taxon>
        <taxon>Pseudomonadati</taxon>
        <taxon>Pseudomonadota</taxon>
        <taxon>Betaproteobacteria</taxon>
        <taxon>Burkholderiales</taxon>
        <taxon>Oxalobacteraceae</taxon>
        <taxon>Undibacterium</taxon>
    </lineage>
</organism>
<evidence type="ECO:0000256" key="1">
    <source>
        <dbReference type="SAM" id="Phobius"/>
    </source>
</evidence>